<organism evidence="1 2">
    <name type="scientific">Candidatus Epulonipiscium fishelsonii</name>
    <dbReference type="NCBI Taxonomy" id="77094"/>
    <lineage>
        <taxon>Bacteria</taxon>
        <taxon>Bacillati</taxon>
        <taxon>Bacillota</taxon>
        <taxon>Clostridia</taxon>
        <taxon>Lachnospirales</taxon>
        <taxon>Lachnospiraceae</taxon>
        <taxon>Candidatus Epulonipiscium</taxon>
    </lineage>
</organism>
<protein>
    <submittedName>
        <fullName evidence="1">TIGR03905 family protein</fullName>
    </submittedName>
</protein>
<dbReference type="Proteomes" id="UP000188605">
    <property type="component" value="Unassembled WGS sequence"/>
</dbReference>
<proteinExistence type="predicted"/>
<sequence length="84" mass="9166">MEQFNTKGVCSRQINFDVKDNKITNVSFINGCAGNAIGLSALIEGMEIDEAIKRLKGIDCRGKGTSCPDQLSIALEKYKKKAVK</sequence>
<evidence type="ECO:0000313" key="2">
    <source>
        <dbReference type="Proteomes" id="UP000188605"/>
    </source>
</evidence>
<gene>
    <name evidence="1" type="ORF">AN396_12920</name>
</gene>
<name>A0ACC8XH43_9FIRM</name>
<evidence type="ECO:0000313" key="1">
    <source>
        <dbReference type="EMBL" id="ONI42887.1"/>
    </source>
</evidence>
<dbReference type="EMBL" id="LJDB01000004">
    <property type="protein sequence ID" value="ONI42887.1"/>
    <property type="molecule type" value="Genomic_DNA"/>
</dbReference>
<comment type="caution">
    <text evidence="1">The sequence shown here is derived from an EMBL/GenBank/DDBJ whole genome shotgun (WGS) entry which is preliminary data.</text>
</comment>
<keyword evidence="2" id="KW-1185">Reference proteome</keyword>
<accession>A0ACC8XH43</accession>
<reference evidence="1" key="1">
    <citation type="submission" date="2016-08" db="EMBL/GenBank/DDBJ databases">
        <authorList>
            <person name="Ngugi D.K."/>
            <person name="Miyake S."/>
            <person name="Stingl U."/>
        </authorList>
    </citation>
    <scope>NUCLEOTIDE SEQUENCE</scope>
    <source>
        <strain evidence="1">SCG-B11WGA-EpuloA1</strain>
    </source>
</reference>